<dbReference type="PANTHER" id="PTHR45228:SF4">
    <property type="entry name" value="LIPOPROTEIN"/>
    <property type="match status" value="1"/>
</dbReference>
<dbReference type="AlphaFoldDB" id="A0A077MB44"/>
<dbReference type="CDD" id="cd00077">
    <property type="entry name" value="HDc"/>
    <property type="match status" value="1"/>
</dbReference>
<dbReference type="InterPro" id="IPR003607">
    <property type="entry name" value="HD/PDEase_dom"/>
</dbReference>
<accession>A0A077MB44</accession>
<comment type="caution">
    <text evidence="3">The sequence shown here is derived from an EMBL/GenBank/DDBJ whole genome shotgun (WGS) entry which is preliminary data.</text>
</comment>
<dbReference type="STRING" id="1193518.BN13_140044"/>
<evidence type="ECO:0000259" key="2">
    <source>
        <dbReference type="SMART" id="SM00471"/>
    </source>
</evidence>
<feature type="transmembrane region" description="Helical" evidence="1">
    <location>
        <begin position="121"/>
        <end position="138"/>
    </location>
</feature>
<keyword evidence="4" id="KW-1185">Reference proteome</keyword>
<keyword evidence="1" id="KW-0812">Transmembrane</keyword>
<keyword evidence="1" id="KW-1133">Transmembrane helix</keyword>
<feature type="transmembrane region" description="Helical" evidence="1">
    <location>
        <begin position="94"/>
        <end position="115"/>
    </location>
</feature>
<feature type="transmembrane region" description="Helical" evidence="1">
    <location>
        <begin position="12"/>
        <end position="30"/>
    </location>
</feature>
<keyword evidence="1" id="KW-0472">Membrane</keyword>
<proteinExistence type="predicted"/>
<dbReference type="OrthoDB" id="40937at2"/>
<dbReference type="InterPro" id="IPR052020">
    <property type="entry name" value="Cyclic_di-GMP/3'3'-cGAMP_PDE"/>
</dbReference>
<protein>
    <submittedName>
        <fullName evidence="3">Putative lipoprotein</fullName>
    </submittedName>
</protein>
<feature type="transmembrane region" description="Helical" evidence="1">
    <location>
        <begin position="211"/>
        <end position="233"/>
    </location>
</feature>
<dbReference type="EMBL" id="CAJC01000046">
    <property type="protein sequence ID" value="CCI52052.1"/>
    <property type="molecule type" value="Genomic_DNA"/>
</dbReference>
<evidence type="ECO:0000313" key="4">
    <source>
        <dbReference type="Proteomes" id="UP000035720"/>
    </source>
</evidence>
<dbReference type="SMART" id="SM00471">
    <property type="entry name" value="HDc"/>
    <property type="match status" value="1"/>
</dbReference>
<evidence type="ECO:0000256" key="1">
    <source>
        <dbReference type="SAM" id="Phobius"/>
    </source>
</evidence>
<dbReference type="RefSeq" id="WP_048544536.1">
    <property type="nucleotide sequence ID" value="NZ_HF571038.1"/>
</dbReference>
<sequence>MSADDITAGLRPAVVGSATAIALVAGVLWWRNGAELVVEDTTFVVLAWLAIVIGELWRVSLDYRTTAPLAVAGSMALALTPIGPDATVLRAAQVIVVVLGAVFLALGIRAALGWSAGIDEVSARLVGLGVTVVLSRNLTIEGRPVLTWATDARAWQAALALIAMCAAGIFVELLTWTLIFWQRRVSLVSMVREDLMRSGALGSAMAHAGPLVALVAPVAGPTSLILVLGPLALAMAGLRRRERTQAIYRETVAALSRLTDDSGHTRPGHARRVADLCSAMGHELLMSDREVDNLERAALLHDVGQVALTVPLPGGASILADPDSQRRIAGDSVRIGSQAGLEVEVCDAITASTQQFRLMREFGEKIPLAARILKVANAYDDLTGGRGGPTRSAALERIQLGLGYEYDPRCVDALARVTKAPPG</sequence>
<dbReference type="Proteomes" id="UP000035720">
    <property type="component" value="Unassembled WGS sequence"/>
</dbReference>
<keyword evidence="3" id="KW-0449">Lipoprotein</keyword>
<name>A0A077MB44_9MICO</name>
<dbReference type="Pfam" id="PF01966">
    <property type="entry name" value="HD"/>
    <property type="match status" value="1"/>
</dbReference>
<dbReference type="InterPro" id="IPR006674">
    <property type="entry name" value="HD_domain"/>
</dbReference>
<gene>
    <name evidence="3" type="ORF">BN13_140044</name>
</gene>
<dbReference type="SUPFAM" id="SSF109604">
    <property type="entry name" value="HD-domain/PDEase-like"/>
    <property type="match status" value="1"/>
</dbReference>
<dbReference type="PANTHER" id="PTHR45228">
    <property type="entry name" value="CYCLIC DI-GMP PHOSPHODIESTERASE TM_0186-RELATED"/>
    <property type="match status" value="1"/>
</dbReference>
<organism evidence="3 4">
    <name type="scientific">Nostocoides jenkinsii Ben 74</name>
    <dbReference type="NCBI Taxonomy" id="1193518"/>
    <lineage>
        <taxon>Bacteria</taxon>
        <taxon>Bacillati</taxon>
        <taxon>Actinomycetota</taxon>
        <taxon>Actinomycetes</taxon>
        <taxon>Micrococcales</taxon>
        <taxon>Intrasporangiaceae</taxon>
        <taxon>Nostocoides</taxon>
    </lineage>
</organism>
<feature type="transmembrane region" description="Helical" evidence="1">
    <location>
        <begin position="42"/>
        <end position="59"/>
    </location>
</feature>
<dbReference type="Gene3D" id="1.10.3210.10">
    <property type="entry name" value="Hypothetical protein af1432"/>
    <property type="match status" value="2"/>
</dbReference>
<evidence type="ECO:0000313" key="3">
    <source>
        <dbReference type="EMBL" id="CCI52052.1"/>
    </source>
</evidence>
<reference evidence="3 4" key="1">
    <citation type="journal article" date="2013" name="ISME J.">
        <title>A metabolic model for members of the genus Tetrasphaera involved in enhanced biological phosphorus removal.</title>
        <authorList>
            <person name="Kristiansen R."/>
            <person name="Nguyen H.T.T."/>
            <person name="Saunders A.M."/>
            <person name="Nielsen J.L."/>
            <person name="Wimmer R."/>
            <person name="Le V.Q."/>
            <person name="McIlroy S.J."/>
            <person name="Petrovski S."/>
            <person name="Seviour R.J."/>
            <person name="Calteau A."/>
            <person name="Nielsen K.L."/>
            <person name="Nielsen P.H."/>
        </authorList>
    </citation>
    <scope>NUCLEOTIDE SEQUENCE [LARGE SCALE GENOMIC DNA]</scope>
    <source>
        <strain evidence="3 4">Ben 74</strain>
    </source>
</reference>
<feature type="transmembrane region" description="Helical" evidence="1">
    <location>
        <begin position="159"/>
        <end position="181"/>
    </location>
</feature>
<feature type="domain" description="HD/PDEase" evidence="2">
    <location>
        <begin position="262"/>
        <end position="391"/>
    </location>
</feature>